<name>A0A9W6DGF5_9FIRM</name>
<dbReference type="RefSeq" id="WP_281815292.1">
    <property type="nucleotide sequence ID" value="NZ_BRLB01000005.1"/>
</dbReference>
<evidence type="ECO:0000256" key="1">
    <source>
        <dbReference type="SAM" id="Phobius"/>
    </source>
</evidence>
<feature type="transmembrane region" description="Helical" evidence="1">
    <location>
        <begin position="46"/>
        <end position="64"/>
    </location>
</feature>
<keyword evidence="1" id="KW-0812">Transmembrane</keyword>
<feature type="domain" description="DUF1468" evidence="2">
    <location>
        <begin position="11"/>
        <end position="150"/>
    </location>
</feature>
<keyword evidence="1" id="KW-1133">Transmembrane helix</keyword>
<evidence type="ECO:0000313" key="4">
    <source>
        <dbReference type="Proteomes" id="UP001144256"/>
    </source>
</evidence>
<protein>
    <recommendedName>
        <fullName evidence="2">DUF1468 domain-containing protein</fullName>
    </recommendedName>
</protein>
<organism evidence="3 4">
    <name type="scientific">Vallitalea longa</name>
    <dbReference type="NCBI Taxonomy" id="2936439"/>
    <lineage>
        <taxon>Bacteria</taxon>
        <taxon>Bacillati</taxon>
        <taxon>Bacillota</taxon>
        <taxon>Clostridia</taxon>
        <taxon>Lachnospirales</taxon>
        <taxon>Vallitaleaceae</taxon>
        <taxon>Vallitalea</taxon>
    </lineage>
</organism>
<evidence type="ECO:0000259" key="2">
    <source>
        <dbReference type="Pfam" id="PF07331"/>
    </source>
</evidence>
<sequence>MKIKIKQELVGAILFFTVAAVIWFLIPSQIAVKGNEQISSQTFPRLIIGLMGLCSGFIIIKEIVKIIKKQPVKEIEINLREERKSLAVILMLLGYWLLLHVLPFMLVSLIFGGVMLVFFKCKNWKYYVTVSVIIIAVTLVFQNALNVELP</sequence>
<gene>
    <name evidence="3" type="ORF">SH1V18_21690</name>
</gene>
<proteinExistence type="predicted"/>
<feature type="transmembrane region" description="Helical" evidence="1">
    <location>
        <begin position="9"/>
        <end position="26"/>
    </location>
</feature>
<dbReference type="Proteomes" id="UP001144256">
    <property type="component" value="Unassembled WGS sequence"/>
</dbReference>
<reference evidence="3" key="1">
    <citation type="submission" date="2022-06" db="EMBL/GenBank/DDBJ databases">
        <title>Vallitalea longa sp. nov., an anaerobic bacterium isolated from marine sediment.</title>
        <authorList>
            <person name="Hirano S."/>
            <person name="Terahara T."/>
            <person name="Mori K."/>
            <person name="Hamada M."/>
            <person name="Matsumoto R."/>
            <person name="Kobayashi T."/>
        </authorList>
    </citation>
    <scope>NUCLEOTIDE SEQUENCE</scope>
    <source>
        <strain evidence="3">SH18-1</strain>
    </source>
</reference>
<dbReference type="AlphaFoldDB" id="A0A9W6DGF5"/>
<feature type="transmembrane region" description="Helical" evidence="1">
    <location>
        <begin position="124"/>
        <end position="145"/>
    </location>
</feature>
<keyword evidence="4" id="KW-1185">Reference proteome</keyword>
<dbReference type="Pfam" id="PF07331">
    <property type="entry name" value="TctB"/>
    <property type="match status" value="1"/>
</dbReference>
<comment type="caution">
    <text evidence="3">The sequence shown here is derived from an EMBL/GenBank/DDBJ whole genome shotgun (WGS) entry which is preliminary data.</text>
</comment>
<dbReference type="InterPro" id="IPR009936">
    <property type="entry name" value="DUF1468"/>
</dbReference>
<keyword evidence="1" id="KW-0472">Membrane</keyword>
<accession>A0A9W6DGF5</accession>
<feature type="transmembrane region" description="Helical" evidence="1">
    <location>
        <begin position="85"/>
        <end position="118"/>
    </location>
</feature>
<dbReference type="EMBL" id="BRLB01000005">
    <property type="protein sequence ID" value="GKX29689.1"/>
    <property type="molecule type" value="Genomic_DNA"/>
</dbReference>
<evidence type="ECO:0000313" key="3">
    <source>
        <dbReference type="EMBL" id="GKX29689.1"/>
    </source>
</evidence>